<reference evidence="4 5" key="1">
    <citation type="submission" date="2019-12" db="EMBL/GenBank/DDBJ databases">
        <authorList>
            <person name="Kim Y.S."/>
        </authorList>
    </citation>
    <scope>NUCLEOTIDE SEQUENCE [LARGE SCALE GENOMIC DNA]</scope>
    <source>
        <strain evidence="4 5">MMS17-SY077</strain>
    </source>
</reference>
<feature type="compositionally biased region" description="Acidic residues" evidence="2">
    <location>
        <begin position="245"/>
        <end position="256"/>
    </location>
</feature>
<protein>
    <recommendedName>
        <fullName evidence="6">Large exoprotein</fullName>
    </recommendedName>
</protein>
<evidence type="ECO:0000256" key="2">
    <source>
        <dbReference type="SAM" id="MobiDB-lite"/>
    </source>
</evidence>
<dbReference type="AlphaFoldDB" id="A0A6I4NTC5"/>
<evidence type="ECO:0000313" key="4">
    <source>
        <dbReference type="EMBL" id="MWB97480.1"/>
    </source>
</evidence>
<evidence type="ECO:0000256" key="1">
    <source>
        <dbReference type="SAM" id="Coils"/>
    </source>
</evidence>
<keyword evidence="5" id="KW-1185">Reference proteome</keyword>
<name>A0A6I4NTC5_9MICO</name>
<gene>
    <name evidence="4" type="ORF">GB864_02760</name>
</gene>
<comment type="caution">
    <text evidence="4">The sequence shown here is derived from an EMBL/GenBank/DDBJ whole genome shotgun (WGS) entry which is preliminary data.</text>
</comment>
<keyword evidence="1" id="KW-0175">Coiled coil</keyword>
<keyword evidence="3" id="KW-1133">Transmembrane helix</keyword>
<evidence type="ECO:0008006" key="6">
    <source>
        <dbReference type="Google" id="ProtNLM"/>
    </source>
</evidence>
<organism evidence="4 5">
    <name type="scientific">Agromyces seonyuensis</name>
    <dbReference type="NCBI Taxonomy" id="2662446"/>
    <lineage>
        <taxon>Bacteria</taxon>
        <taxon>Bacillati</taxon>
        <taxon>Actinomycetota</taxon>
        <taxon>Actinomycetes</taxon>
        <taxon>Micrococcales</taxon>
        <taxon>Microbacteriaceae</taxon>
        <taxon>Agromyces</taxon>
    </lineage>
</organism>
<dbReference type="Proteomes" id="UP000438182">
    <property type="component" value="Unassembled WGS sequence"/>
</dbReference>
<feature type="coiled-coil region" evidence="1">
    <location>
        <begin position="60"/>
        <end position="87"/>
    </location>
</feature>
<dbReference type="RefSeq" id="WP_160422827.1">
    <property type="nucleotide sequence ID" value="NZ_WSTA01000007.1"/>
</dbReference>
<evidence type="ECO:0000256" key="3">
    <source>
        <dbReference type="SAM" id="Phobius"/>
    </source>
</evidence>
<evidence type="ECO:0000313" key="5">
    <source>
        <dbReference type="Proteomes" id="UP000438182"/>
    </source>
</evidence>
<keyword evidence="3" id="KW-0472">Membrane</keyword>
<dbReference type="EMBL" id="WSTA01000007">
    <property type="protein sequence ID" value="MWB97480.1"/>
    <property type="molecule type" value="Genomic_DNA"/>
</dbReference>
<keyword evidence="3" id="KW-0812">Transmembrane</keyword>
<accession>A0A6I4NTC5</accession>
<feature type="transmembrane region" description="Helical" evidence="3">
    <location>
        <begin position="170"/>
        <end position="191"/>
    </location>
</feature>
<feature type="transmembrane region" description="Helical" evidence="3">
    <location>
        <begin position="6"/>
        <end position="26"/>
    </location>
</feature>
<feature type="region of interest" description="Disordered" evidence="2">
    <location>
        <begin position="318"/>
        <end position="337"/>
    </location>
</feature>
<proteinExistence type="predicted"/>
<feature type="transmembrane region" description="Helical" evidence="3">
    <location>
        <begin position="197"/>
        <end position="216"/>
    </location>
</feature>
<feature type="region of interest" description="Disordered" evidence="2">
    <location>
        <begin position="237"/>
        <end position="269"/>
    </location>
</feature>
<sequence length="366" mass="38109">MDGIGGGVLVVIAAALWVAYLLPSWFRRRQYLATERNAVRLQQTLRILAETSETPEAVQVEATAREVAKQRRRLKRLQQEQDRAADRRVDALVAAGSVVYGPSEGASVVEPVDGVVESTADVAPAAGAPAPAEMLPGSDAPDVETAGPVVPAAGLERALRARAALRRGRLACTTMLLSSLAGAGVGVSILLDGGLVVGGILIGAGSLFALFAWSGLRTLARRRITAPAAVPAVPAAPTVERSTAADDEPFDVDAGEGEEHAWTPQPLPRPLTLSRGTVAAMAMASVEEAARLTAATKSAEFERRAAELEPEVPALPAAAERREPEPEAPAAPAATLSPYARMGYVDESAAGFEGLDSVLARRRNAG</sequence>